<dbReference type="AlphaFoldDB" id="A0A0B7AII8"/>
<proteinExistence type="predicted"/>
<sequence length="65" mass="7392">MSWIPVSSQQCELNPSNMSFVPGSSHQYELTETPYLHFKLTSLRNILPQEDNNYTGGDSNHVYST</sequence>
<evidence type="ECO:0000313" key="1">
    <source>
        <dbReference type="EMBL" id="CEK80804.1"/>
    </source>
</evidence>
<name>A0A0B7AII8_9EUPU</name>
<gene>
    <name evidence="1" type="primary">ORF122803</name>
</gene>
<protein>
    <submittedName>
        <fullName evidence="1">Uncharacterized protein</fullName>
    </submittedName>
</protein>
<dbReference type="EMBL" id="HACG01033939">
    <property type="protein sequence ID" value="CEK80804.1"/>
    <property type="molecule type" value="Transcribed_RNA"/>
</dbReference>
<organism evidence="1">
    <name type="scientific">Arion vulgaris</name>
    <dbReference type="NCBI Taxonomy" id="1028688"/>
    <lineage>
        <taxon>Eukaryota</taxon>
        <taxon>Metazoa</taxon>
        <taxon>Spiralia</taxon>
        <taxon>Lophotrochozoa</taxon>
        <taxon>Mollusca</taxon>
        <taxon>Gastropoda</taxon>
        <taxon>Heterobranchia</taxon>
        <taxon>Euthyneura</taxon>
        <taxon>Panpulmonata</taxon>
        <taxon>Eupulmonata</taxon>
        <taxon>Stylommatophora</taxon>
        <taxon>Helicina</taxon>
        <taxon>Arionoidea</taxon>
        <taxon>Arionidae</taxon>
        <taxon>Arion</taxon>
    </lineage>
</organism>
<accession>A0A0B7AII8</accession>
<reference evidence="1" key="1">
    <citation type="submission" date="2014-12" db="EMBL/GenBank/DDBJ databases">
        <title>Insight into the proteome of Arion vulgaris.</title>
        <authorList>
            <person name="Aradska J."/>
            <person name="Bulat T."/>
            <person name="Smidak R."/>
            <person name="Sarate P."/>
            <person name="Gangsoo J."/>
            <person name="Sialana F."/>
            <person name="Bilban M."/>
            <person name="Lubec G."/>
        </authorList>
    </citation>
    <scope>NUCLEOTIDE SEQUENCE</scope>
    <source>
        <tissue evidence="1">Skin</tissue>
    </source>
</reference>